<evidence type="ECO:0000313" key="1">
    <source>
        <dbReference type="EMBL" id="KML61852.1"/>
    </source>
</evidence>
<organism evidence="1 2">
    <name type="scientific">Burkholderia cepacia</name>
    <name type="common">Pseudomonas cepacia</name>
    <dbReference type="NCBI Taxonomy" id="292"/>
    <lineage>
        <taxon>Bacteria</taxon>
        <taxon>Pseudomonadati</taxon>
        <taxon>Pseudomonadota</taxon>
        <taxon>Betaproteobacteria</taxon>
        <taxon>Burkholderiales</taxon>
        <taxon>Burkholderiaceae</taxon>
        <taxon>Burkholderia</taxon>
        <taxon>Burkholderia cepacia complex</taxon>
    </lineage>
</organism>
<gene>
    <name evidence="1" type="ORF">VL15_05015</name>
</gene>
<dbReference type="AlphaFoldDB" id="A0A0J5XGG4"/>
<dbReference type="RefSeq" id="WP_048243603.1">
    <property type="nucleotide sequence ID" value="NZ_LDWR01000010.1"/>
</dbReference>
<dbReference type="PATRIC" id="fig|292.27.peg.196"/>
<dbReference type="InterPro" id="IPR016181">
    <property type="entry name" value="Acyl_CoA_acyltransferase"/>
</dbReference>
<comment type="caution">
    <text evidence="1">The sequence shown here is derived from an EMBL/GenBank/DDBJ whole genome shotgun (WGS) entry which is preliminary data.</text>
</comment>
<protein>
    <submittedName>
        <fullName evidence="1">Uncharacterized protein</fullName>
    </submittedName>
</protein>
<dbReference type="SUPFAM" id="SSF55729">
    <property type="entry name" value="Acyl-CoA N-acyltransferases (Nat)"/>
    <property type="match status" value="1"/>
</dbReference>
<name>A0A0J5XGG4_BURCE</name>
<dbReference type="EMBL" id="LDWR01000010">
    <property type="protein sequence ID" value="KML61852.1"/>
    <property type="molecule type" value="Genomic_DNA"/>
</dbReference>
<sequence length="371" mass="41732">MRIRLAQPADNARILDFQARHAMQGSLPLRFDRAPDYFALHRCHAPHHEVWLAEGEQAALKGLASLVVRDGYLGERAQPVAYLGDLRLMPDRHLSREWTDSVRDRFATLRAEAGVQHAYCCMIRDNRLAVQSLARSRRENRLRFSHWHGYENVSVYAQRGLSSAPHNALGVRIVDAQPHHADALRAFLDAESRRQPFGSVFSADEFARRLDTWPAFGIGSFLLALDARGNVLGCVAPWDAGDIKRIVLERLPLPLQAIRVAFNALAPALRRPRIAAPGEPLRDVYLTHLQVRDRDPSVFAALLDAAWLRVRNGHALMQLCLYDDDPLWPALARYRAARTPMDLYTLSTGEPAEPIDGLLAGRVPGFEIYLV</sequence>
<evidence type="ECO:0000313" key="2">
    <source>
        <dbReference type="Proteomes" id="UP000036338"/>
    </source>
</evidence>
<proteinExistence type="predicted"/>
<dbReference type="Proteomes" id="UP000036338">
    <property type="component" value="Unassembled WGS sequence"/>
</dbReference>
<reference evidence="1 2" key="1">
    <citation type="submission" date="2015-05" db="EMBL/GenBank/DDBJ databases">
        <title>Draft genome of Burkholderia cepacia LK29.</title>
        <authorList>
            <person name="Chan X.Y."/>
        </authorList>
    </citation>
    <scope>NUCLEOTIDE SEQUENCE [LARGE SCALE GENOMIC DNA]</scope>
    <source>
        <strain evidence="1 2">LK29</strain>
    </source>
</reference>
<accession>A0A0J5XGG4</accession>